<evidence type="ECO:0000313" key="2">
    <source>
        <dbReference type="EMBL" id="EXB30982.1"/>
    </source>
</evidence>
<dbReference type="EMBL" id="KE343500">
    <property type="protein sequence ID" value="EXB30982.1"/>
    <property type="molecule type" value="Genomic_DNA"/>
</dbReference>
<feature type="region of interest" description="Disordered" evidence="1">
    <location>
        <begin position="107"/>
        <end position="147"/>
    </location>
</feature>
<organism evidence="2 3">
    <name type="scientific">Morus notabilis</name>
    <dbReference type="NCBI Taxonomy" id="981085"/>
    <lineage>
        <taxon>Eukaryota</taxon>
        <taxon>Viridiplantae</taxon>
        <taxon>Streptophyta</taxon>
        <taxon>Embryophyta</taxon>
        <taxon>Tracheophyta</taxon>
        <taxon>Spermatophyta</taxon>
        <taxon>Magnoliopsida</taxon>
        <taxon>eudicotyledons</taxon>
        <taxon>Gunneridae</taxon>
        <taxon>Pentapetalae</taxon>
        <taxon>rosids</taxon>
        <taxon>fabids</taxon>
        <taxon>Rosales</taxon>
        <taxon>Moraceae</taxon>
        <taxon>Moreae</taxon>
        <taxon>Morus</taxon>
    </lineage>
</organism>
<accession>W9QLQ9</accession>
<feature type="compositionally biased region" description="Polar residues" evidence="1">
    <location>
        <begin position="125"/>
        <end position="136"/>
    </location>
</feature>
<dbReference type="PANTHER" id="PTHR33052">
    <property type="entry name" value="DUF4228 DOMAIN PROTEIN-RELATED"/>
    <property type="match status" value="1"/>
</dbReference>
<reference evidence="3" key="1">
    <citation type="submission" date="2013-01" db="EMBL/GenBank/DDBJ databases">
        <title>Draft Genome Sequence of a Mulberry Tree, Morus notabilis C.K. Schneid.</title>
        <authorList>
            <person name="He N."/>
            <person name="Zhao S."/>
        </authorList>
    </citation>
    <scope>NUCLEOTIDE SEQUENCE</scope>
</reference>
<evidence type="ECO:0000313" key="3">
    <source>
        <dbReference type="Proteomes" id="UP000030645"/>
    </source>
</evidence>
<evidence type="ECO:0000256" key="1">
    <source>
        <dbReference type="SAM" id="MobiDB-lite"/>
    </source>
</evidence>
<name>W9QLQ9_9ROSA</name>
<dbReference type="Proteomes" id="UP000030645">
    <property type="component" value="Unassembled WGS sequence"/>
</dbReference>
<dbReference type="Pfam" id="PF14009">
    <property type="entry name" value="PADRE"/>
    <property type="match status" value="1"/>
</dbReference>
<dbReference type="AlphaFoldDB" id="W9QLQ9"/>
<dbReference type="eggNOG" id="ENOG502S2ES">
    <property type="taxonomic scope" value="Eukaryota"/>
</dbReference>
<sequence>MGSCLSCRSSSSELEFKAVRVVHLNGYVEDFEHPVSVSYVTGKPTKYFVCTPAQLLSCGTKPMRPETLLERGKLYFLLPYSALQADVSPLDLASIARKLTALAKTVRRKPNKSPGRFSPSPAQYGGSSPVWSSPARSPNRAVRERPWKPILDTIRERSFTRRSESELQLQENQIEALRVA</sequence>
<dbReference type="InterPro" id="IPR025322">
    <property type="entry name" value="PADRE_dom"/>
</dbReference>
<evidence type="ECO:0008006" key="4">
    <source>
        <dbReference type="Google" id="ProtNLM"/>
    </source>
</evidence>
<protein>
    <recommendedName>
        <fullName evidence="4">DUF4228 domain-containing protein</fullName>
    </recommendedName>
</protein>
<proteinExistence type="predicted"/>
<keyword evidence="3" id="KW-1185">Reference proteome</keyword>
<dbReference type="STRING" id="981085.W9QLQ9"/>
<gene>
    <name evidence="2" type="ORF">L484_016842</name>
</gene>